<dbReference type="GO" id="GO:1902600">
    <property type="term" value="P:proton transmembrane transport"/>
    <property type="evidence" value="ECO:0007669"/>
    <property type="project" value="TreeGrafter"/>
</dbReference>
<dbReference type="Pfam" id="PF00690">
    <property type="entry name" value="Cation_ATPase_N"/>
    <property type="match status" value="1"/>
</dbReference>
<dbReference type="RefSeq" id="WP_108171699.1">
    <property type="nucleotide sequence ID" value="NZ_QBKQ01000002.1"/>
</dbReference>
<dbReference type="InterPro" id="IPR044492">
    <property type="entry name" value="P_typ_ATPase_HD_dom"/>
</dbReference>
<dbReference type="GO" id="GO:0016887">
    <property type="term" value="F:ATP hydrolysis activity"/>
    <property type="evidence" value="ECO:0007669"/>
    <property type="project" value="InterPro"/>
</dbReference>
<keyword evidence="4" id="KW-0597">Phosphoprotein</keyword>
<evidence type="ECO:0000256" key="10">
    <source>
        <dbReference type="ARBA" id="ARBA00022989"/>
    </source>
</evidence>
<dbReference type="EMBL" id="QBKQ01000002">
    <property type="protein sequence ID" value="PTX43256.1"/>
    <property type="molecule type" value="Genomic_DNA"/>
</dbReference>
<dbReference type="SFLD" id="SFLDS00003">
    <property type="entry name" value="Haloacid_Dehalogenase"/>
    <property type="match status" value="1"/>
</dbReference>
<reference evidence="14 15" key="1">
    <citation type="submission" date="2018-04" db="EMBL/GenBank/DDBJ databases">
        <title>Genomic Encyclopedia of Archaeal and Bacterial Type Strains, Phase II (KMG-II): from individual species to whole genera.</title>
        <authorList>
            <person name="Goeker M."/>
        </authorList>
    </citation>
    <scope>NUCLEOTIDE SEQUENCE [LARGE SCALE GENOMIC DNA]</scope>
    <source>
        <strain evidence="14 15">DSM 23082</strain>
    </source>
</reference>
<feature type="transmembrane region" description="Helical" evidence="12">
    <location>
        <begin position="53"/>
        <end position="76"/>
    </location>
</feature>
<dbReference type="InterPro" id="IPR006068">
    <property type="entry name" value="ATPase_P-typ_cation-transptr_C"/>
</dbReference>
<dbReference type="SUPFAM" id="SSF81665">
    <property type="entry name" value="Calcium ATPase, transmembrane domain M"/>
    <property type="match status" value="1"/>
</dbReference>
<feature type="transmembrane region" description="Helical" evidence="12">
    <location>
        <begin position="823"/>
        <end position="844"/>
    </location>
</feature>
<dbReference type="InterPro" id="IPR018303">
    <property type="entry name" value="ATPase_P-typ_P_site"/>
</dbReference>
<sequence length="882" mass="97629">MIDDAHSLPVEKVLDALGSNAQTGLKEDIANDRIRSEGENILTRKKPKSIFKIFIDQLLSPIIYILFAAMILAFLFSEVLEAIAILFVIIITALIGFVMEWQAIRSIEALQKMVQTETMVIRGGKERKISSRSLVPGDIILIQAGDVVPADARLIKQTRLSLKESMLTGESEPVQKDLEDLPKNTRITDRKNMVFNGTIIARGNARAIVTATGDNTAIGQISSLARETEHKRTPLEKKLNSLTHWLILLTLVLAVMVGLSGFLSSNDPVLMIKTGIALAVAAIPEGLPVVATITLARGMLKLSKKKVVIKKLEAVQTLGETNIICTDKTGTLTEDKMTVKKIIFENSEVDIDFIKNEEENKKLRGDPVFNEFIKVAVLCNGANTKHSNGNADAIDLALFEFTKEAGYDSSKMIEQYPEEYELPFDPNLKLMATVNRNEESFITNVKGAPESILKYCGSVLKNGQPEAIEDKSRWYKRADDLADDGLRVLAFAYKKTKEIPEEKVLLKKLILIGITGFIDPPRNDIAGAIKIYHDAGIRVKMITGDHPGTSRKIAQEIGLISKEESKLKTVLGSDYSNFEDLDSDQVEILLKASVFARMLPEQKLHLVRFYQKHRGVVGMLGDGINDAPALQTADIGISMGIRGTEAAREVADVILMDDKFIALKQAIHQGRSIFENIRYFVIFLISCNLAEVISVAAASVINVPLPLLPLQILYLNLITDIFPALALGMGKGSKGIMRMKPRESDEPILTRNHWKATVVYGLSITLAVIGVVIYADSYLDLSDILVNNMAFYTLVMAQLFNVFNLPPAKESFFINEVTMNPWIWLSLVVSIGITSLGYFIPFLRETLSLTSLNLDQLIIILVFAFASLLISQVFKRIGLVKV</sequence>
<feature type="transmembrane region" description="Helical" evidence="12">
    <location>
        <begin position="784"/>
        <end position="803"/>
    </location>
</feature>
<evidence type="ECO:0000313" key="15">
    <source>
        <dbReference type="Proteomes" id="UP000244174"/>
    </source>
</evidence>
<keyword evidence="3" id="KW-1003">Cell membrane</keyword>
<dbReference type="Pfam" id="PF13246">
    <property type="entry name" value="Cation_ATPase"/>
    <property type="match status" value="1"/>
</dbReference>
<protein>
    <submittedName>
        <fullName evidence="14">Ca2+-transporting ATPase</fullName>
    </submittedName>
</protein>
<dbReference type="InterPro" id="IPR004014">
    <property type="entry name" value="ATPase_P-typ_cation-transptr_N"/>
</dbReference>
<dbReference type="Gene3D" id="2.70.150.10">
    <property type="entry name" value="Calcium-transporting ATPase, cytoplasmic transduction domain A"/>
    <property type="match status" value="1"/>
</dbReference>
<evidence type="ECO:0000256" key="8">
    <source>
        <dbReference type="ARBA" id="ARBA00022842"/>
    </source>
</evidence>
<dbReference type="NCBIfam" id="TIGR01494">
    <property type="entry name" value="ATPase_P-type"/>
    <property type="match status" value="2"/>
</dbReference>
<dbReference type="GO" id="GO:0005524">
    <property type="term" value="F:ATP binding"/>
    <property type="evidence" value="ECO:0007669"/>
    <property type="project" value="UniProtKB-KW"/>
</dbReference>
<feature type="transmembrane region" description="Helical" evidence="12">
    <location>
        <begin position="275"/>
        <end position="296"/>
    </location>
</feature>
<evidence type="ECO:0000256" key="4">
    <source>
        <dbReference type="ARBA" id="ARBA00022553"/>
    </source>
</evidence>
<evidence type="ECO:0000256" key="5">
    <source>
        <dbReference type="ARBA" id="ARBA00022692"/>
    </source>
</evidence>
<dbReference type="GO" id="GO:0030007">
    <property type="term" value="P:intracellular potassium ion homeostasis"/>
    <property type="evidence" value="ECO:0007669"/>
    <property type="project" value="TreeGrafter"/>
</dbReference>
<accession>A0A2T6AHH5</accession>
<dbReference type="Pfam" id="PF00122">
    <property type="entry name" value="E1-E2_ATPase"/>
    <property type="match status" value="1"/>
</dbReference>
<dbReference type="PROSITE" id="PS00154">
    <property type="entry name" value="ATPASE_E1_E2"/>
    <property type="match status" value="1"/>
</dbReference>
<dbReference type="InterPro" id="IPR001757">
    <property type="entry name" value="P_typ_ATPase"/>
</dbReference>
<name>A0A2T6AHH5_9FLAO</name>
<keyword evidence="10 12" id="KW-1133">Transmembrane helix</keyword>
<keyword evidence="5 12" id="KW-0812">Transmembrane</keyword>
<dbReference type="PANTHER" id="PTHR43294:SF21">
    <property type="entry name" value="CATION TRANSPORTING ATPASE"/>
    <property type="match status" value="1"/>
</dbReference>
<evidence type="ECO:0000313" key="14">
    <source>
        <dbReference type="EMBL" id="PTX43256.1"/>
    </source>
</evidence>
<feature type="transmembrane region" description="Helical" evidence="12">
    <location>
        <begin position="82"/>
        <end position="103"/>
    </location>
</feature>
<proteinExistence type="inferred from homology"/>
<feature type="transmembrane region" description="Helical" evidence="12">
    <location>
        <begin position="758"/>
        <end position="778"/>
    </location>
</feature>
<feature type="domain" description="Cation-transporting P-type ATPase N-terminal" evidence="13">
    <location>
        <begin position="4"/>
        <end position="78"/>
    </location>
</feature>
<dbReference type="InterPro" id="IPR023214">
    <property type="entry name" value="HAD_sf"/>
</dbReference>
<feature type="transmembrane region" description="Helical" evidence="12">
    <location>
        <begin position="679"/>
        <end position="701"/>
    </location>
</feature>
<dbReference type="InterPro" id="IPR036412">
    <property type="entry name" value="HAD-like_sf"/>
</dbReference>
<dbReference type="InterPro" id="IPR023299">
    <property type="entry name" value="ATPase_P-typ_cyto_dom_N"/>
</dbReference>
<dbReference type="GO" id="GO:0006883">
    <property type="term" value="P:intracellular sodium ion homeostasis"/>
    <property type="evidence" value="ECO:0007669"/>
    <property type="project" value="TreeGrafter"/>
</dbReference>
<evidence type="ECO:0000256" key="2">
    <source>
        <dbReference type="ARBA" id="ARBA00005675"/>
    </source>
</evidence>
<dbReference type="SUPFAM" id="SSF81653">
    <property type="entry name" value="Calcium ATPase, transduction domain A"/>
    <property type="match status" value="1"/>
</dbReference>
<dbReference type="SFLD" id="SFLDG00002">
    <property type="entry name" value="C1.7:_P-type_atpase_like"/>
    <property type="match status" value="1"/>
</dbReference>
<dbReference type="Gene3D" id="3.40.1110.10">
    <property type="entry name" value="Calcium-transporting ATPase, cytoplasmic domain N"/>
    <property type="match status" value="1"/>
</dbReference>
<evidence type="ECO:0000259" key="13">
    <source>
        <dbReference type="SMART" id="SM00831"/>
    </source>
</evidence>
<keyword evidence="11 12" id="KW-0472">Membrane</keyword>
<dbReference type="InterPro" id="IPR050510">
    <property type="entry name" value="Cation_transp_ATPase_P-type"/>
</dbReference>
<dbReference type="GO" id="GO:0036376">
    <property type="term" value="P:sodium ion export across plasma membrane"/>
    <property type="evidence" value="ECO:0007669"/>
    <property type="project" value="TreeGrafter"/>
</dbReference>
<dbReference type="InterPro" id="IPR008250">
    <property type="entry name" value="ATPase_P-typ_transduc_dom_A_sf"/>
</dbReference>
<dbReference type="GO" id="GO:0005391">
    <property type="term" value="F:P-type sodium:potassium-exchanging transporter activity"/>
    <property type="evidence" value="ECO:0007669"/>
    <property type="project" value="TreeGrafter"/>
</dbReference>
<dbReference type="Proteomes" id="UP000244174">
    <property type="component" value="Unassembled WGS sequence"/>
</dbReference>
<gene>
    <name evidence="14" type="ORF">C8P64_1783</name>
</gene>
<dbReference type="SFLD" id="SFLDF00027">
    <property type="entry name" value="p-type_atpase"/>
    <property type="match status" value="1"/>
</dbReference>
<dbReference type="InterPro" id="IPR059000">
    <property type="entry name" value="ATPase_P-type_domA"/>
</dbReference>
<evidence type="ECO:0000256" key="7">
    <source>
        <dbReference type="ARBA" id="ARBA00022840"/>
    </source>
</evidence>
<dbReference type="Pfam" id="PF00689">
    <property type="entry name" value="Cation_ATPase_C"/>
    <property type="match status" value="1"/>
</dbReference>
<evidence type="ECO:0000256" key="1">
    <source>
        <dbReference type="ARBA" id="ARBA00004651"/>
    </source>
</evidence>
<dbReference type="Gene3D" id="3.40.50.1000">
    <property type="entry name" value="HAD superfamily/HAD-like"/>
    <property type="match status" value="1"/>
</dbReference>
<feature type="transmembrane region" description="Helical" evidence="12">
    <location>
        <begin position="713"/>
        <end position="730"/>
    </location>
</feature>
<dbReference type="GO" id="GO:1990573">
    <property type="term" value="P:potassium ion import across plasma membrane"/>
    <property type="evidence" value="ECO:0007669"/>
    <property type="project" value="TreeGrafter"/>
</dbReference>
<keyword evidence="9" id="KW-1278">Translocase</keyword>
<dbReference type="Gene3D" id="1.20.1110.10">
    <property type="entry name" value="Calcium-transporting ATPase, transmembrane domain"/>
    <property type="match status" value="1"/>
</dbReference>
<dbReference type="GO" id="GO:0005886">
    <property type="term" value="C:plasma membrane"/>
    <property type="evidence" value="ECO:0007669"/>
    <property type="project" value="UniProtKB-SubCell"/>
</dbReference>
<dbReference type="PRINTS" id="PR00119">
    <property type="entry name" value="CATATPASE"/>
</dbReference>
<evidence type="ECO:0000256" key="11">
    <source>
        <dbReference type="ARBA" id="ARBA00023136"/>
    </source>
</evidence>
<dbReference type="InterPro" id="IPR023298">
    <property type="entry name" value="ATPase_P-typ_TM_dom_sf"/>
</dbReference>
<evidence type="ECO:0000256" key="3">
    <source>
        <dbReference type="ARBA" id="ARBA00022475"/>
    </source>
</evidence>
<keyword evidence="6" id="KW-0547">Nucleotide-binding</keyword>
<comment type="caution">
    <text evidence="14">The sequence shown here is derived from an EMBL/GenBank/DDBJ whole genome shotgun (WGS) entry which is preliminary data.</text>
</comment>
<evidence type="ECO:0000256" key="9">
    <source>
        <dbReference type="ARBA" id="ARBA00022967"/>
    </source>
</evidence>
<dbReference type="FunFam" id="2.70.150.10:FF:000160">
    <property type="entry name" value="Sarcoplasmic/endoplasmic reticulum calcium ATPase 1"/>
    <property type="match status" value="1"/>
</dbReference>
<evidence type="ECO:0000256" key="6">
    <source>
        <dbReference type="ARBA" id="ARBA00022741"/>
    </source>
</evidence>
<keyword evidence="15" id="KW-1185">Reference proteome</keyword>
<dbReference type="OrthoDB" id="1521937at2"/>
<dbReference type="SMART" id="SM00831">
    <property type="entry name" value="Cation_ATPase_N"/>
    <property type="match status" value="1"/>
</dbReference>
<dbReference type="AlphaFoldDB" id="A0A2T6AHH5"/>
<evidence type="ECO:0000256" key="12">
    <source>
        <dbReference type="SAM" id="Phobius"/>
    </source>
</evidence>
<dbReference type="SUPFAM" id="SSF56784">
    <property type="entry name" value="HAD-like"/>
    <property type="match status" value="1"/>
</dbReference>
<dbReference type="PRINTS" id="PR00120">
    <property type="entry name" value="HATPASE"/>
</dbReference>
<comment type="similarity">
    <text evidence="2">Belongs to the cation transport ATPase (P-type) (TC 3.A.3) family. Type IIA subfamily.</text>
</comment>
<feature type="transmembrane region" description="Helical" evidence="12">
    <location>
        <begin position="242"/>
        <end position="263"/>
    </location>
</feature>
<dbReference type="SUPFAM" id="SSF81660">
    <property type="entry name" value="Metal cation-transporting ATPase, ATP-binding domain N"/>
    <property type="match status" value="1"/>
</dbReference>
<dbReference type="PANTHER" id="PTHR43294">
    <property type="entry name" value="SODIUM/POTASSIUM-TRANSPORTING ATPASE SUBUNIT ALPHA"/>
    <property type="match status" value="1"/>
</dbReference>
<comment type="subcellular location">
    <subcellularLocation>
        <location evidence="1">Cell membrane</location>
        <topology evidence="1">Multi-pass membrane protein</topology>
    </subcellularLocation>
</comment>
<keyword evidence="8" id="KW-0460">Magnesium</keyword>
<feature type="transmembrane region" description="Helical" evidence="12">
    <location>
        <begin position="856"/>
        <end position="874"/>
    </location>
</feature>
<organism evidence="14 15">
    <name type="scientific">Christiangramia gaetbulicola</name>
    <dbReference type="NCBI Taxonomy" id="703340"/>
    <lineage>
        <taxon>Bacteria</taxon>
        <taxon>Pseudomonadati</taxon>
        <taxon>Bacteroidota</taxon>
        <taxon>Flavobacteriia</taxon>
        <taxon>Flavobacteriales</taxon>
        <taxon>Flavobacteriaceae</taxon>
        <taxon>Christiangramia</taxon>
    </lineage>
</organism>
<keyword evidence="7" id="KW-0067">ATP-binding</keyword>